<organism evidence="2 3">
    <name type="scientific">Gemmata obscuriglobus</name>
    <dbReference type="NCBI Taxonomy" id="114"/>
    <lineage>
        <taxon>Bacteria</taxon>
        <taxon>Pseudomonadati</taxon>
        <taxon>Planctomycetota</taxon>
        <taxon>Planctomycetia</taxon>
        <taxon>Gemmatales</taxon>
        <taxon>Gemmataceae</taxon>
        <taxon>Gemmata</taxon>
    </lineage>
</organism>
<dbReference type="Pfam" id="PF01494">
    <property type="entry name" value="FAD_binding_3"/>
    <property type="match status" value="1"/>
</dbReference>
<accession>A0A2Z3GZF2</accession>
<dbReference type="InterPro" id="IPR036188">
    <property type="entry name" value="FAD/NAD-bd_sf"/>
</dbReference>
<feature type="domain" description="FAD-binding" evidence="1">
    <location>
        <begin position="7"/>
        <end position="178"/>
    </location>
</feature>
<dbReference type="KEGG" id="gog:C1280_10680"/>
<evidence type="ECO:0000313" key="3">
    <source>
        <dbReference type="Proteomes" id="UP000245802"/>
    </source>
</evidence>
<dbReference type="PRINTS" id="PR00420">
    <property type="entry name" value="RNGMNOXGNASE"/>
</dbReference>
<name>A0A2Z3GZF2_9BACT</name>
<dbReference type="PANTHER" id="PTHR43747:SF1">
    <property type="entry name" value="SLR1998 PROTEIN"/>
    <property type="match status" value="1"/>
</dbReference>
<dbReference type="GO" id="GO:0071949">
    <property type="term" value="F:FAD binding"/>
    <property type="evidence" value="ECO:0007669"/>
    <property type="project" value="InterPro"/>
</dbReference>
<gene>
    <name evidence="2" type="ORF">C1280_10680</name>
</gene>
<reference evidence="2 3" key="1">
    <citation type="submission" date="2018-01" db="EMBL/GenBank/DDBJ databases">
        <title>G. obscuriglobus.</title>
        <authorList>
            <person name="Franke J."/>
            <person name="Blomberg W."/>
            <person name="Selmecki A."/>
        </authorList>
    </citation>
    <scope>NUCLEOTIDE SEQUENCE [LARGE SCALE GENOMIC DNA]</scope>
    <source>
        <strain evidence="2 3">DSM 5831</strain>
    </source>
</reference>
<dbReference type="RefSeq" id="WP_010038673.1">
    <property type="nucleotide sequence ID" value="NZ_CP025958.1"/>
</dbReference>
<evidence type="ECO:0000259" key="1">
    <source>
        <dbReference type="Pfam" id="PF01494"/>
    </source>
</evidence>
<dbReference type="SUPFAM" id="SSF51905">
    <property type="entry name" value="FAD/NAD(P)-binding domain"/>
    <property type="match status" value="1"/>
</dbReference>
<dbReference type="InterPro" id="IPR002938">
    <property type="entry name" value="FAD-bd"/>
</dbReference>
<dbReference type="EMBL" id="CP025958">
    <property type="protein sequence ID" value="AWM37432.1"/>
    <property type="molecule type" value="Genomic_DNA"/>
</dbReference>
<dbReference type="InterPro" id="IPR050816">
    <property type="entry name" value="Flavin-dep_Halogenase_NPB"/>
</dbReference>
<keyword evidence="3" id="KW-1185">Reference proteome</keyword>
<protein>
    <submittedName>
        <fullName evidence="2">NAD(P)/FAD-dependent oxidoreductase</fullName>
    </submittedName>
</protein>
<dbReference type="Proteomes" id="UP000245802">
    <property type="component" value="Chromosome"/>
</dbReference>
<dbReference type="OrthoDB" id="9806565at2"/>
<dbReference type="Gene3D" id="3.50.50.60">
    <property type="entry name" value="FAD/NAD(P)-binding domain"/>
    <property type="match status" value="1"/>
</dbReference>
<dbReference type="PANTHER" id="PTHR43747">
    <property type="entry name" value="FAD-BINDING PROTEIN"/>
    <property type="match status" value="1"/>
</dbReference>
<sequence>MSTDSSVDVAVIGGGPAGSTVSTLLAQRGAKVRLFERDQFPRFHIGESLIPETYDVLKRLNMLPKMKASGFVKKYSVQFVNAQGKMSAPFYFDENKPGERSQTWQVVRSEFDTMMLDNARKHGVDVRQPARVLEVLFEGDRAVGVKVQKEGGGSEEVRAKVVVDASGQSTMLQNKFKLRLWDPVLNKGAIWTYWEGAYRDAGKDEGATVVIQTPNKQGWWWYIPQHDNTVSIGVVAPFDYLFKGRGSHEQVFNEEKDACPEVTKRLSTGQRRGGYYATKDYSYRSSQVAGEGWALIGDAFGFLDPLYSSGVLLALKSGELAADAIADGLASGDTSAAQLGRWGDVFNKGVDRMRRLVCEYYDGFSFGQFVKAYPHLKGKVTDLLIGDLFDDHVDEVWGPLESLYPPDKKAIPTWKDGTPPDEVNKVNELYLPANPMR</sequence>
<proteinExistence type="predicted"/>
<dbReference type="AlphaFoldDB" id="A0A2Z3GZF2"/>
<evidence type="ECO:0000313" key="2">
    <source>
        <dbReference type="EMBL" id="AWM37432.1"/>
    </source>
</evidence>